<evidence type="ECO:0000256" key="4">
    <source>
        <dbReference type="ARBA" id="ARBA00046874"/>
    </source>
</evidence>
<keyword evidence="2 5" id="KW-0717">Septation</keyword>
<dbReference type="GO" id="GO:1901891">
    <property type="term" value="P:regulation of cell septum assembly"/>
    <property type="evidence" value="ECO:0007669"/>
    <property type="project" value="InterPro"/>
</dbReference>
<dbReference type="EMBL" id="PVWK01000062">
    <property type="protein sequence ID" value="PSB29456.1"/>
    <property type="molecule type" value="Genomic_DNA"/>
</dbReference>
<dbReference type="Gene3D" id="2.160.20.70">
    <property type="match status" value="1"/>
</dbReference>
<dbReference type="GO" id="GO:0000902">
    <property type="term" value="P:cell morphogenesis"/>
    <property type="evidence" value="ECO:0007669"/>
    <property type="project" value="InterPro"/>
</dbReference>
<dbReference type="HAMAP" id="MF_00267">
    <property type="entry name" value="MinC"/>
    <property type="match status" value="1"/>
</dbReference>
<evidence type="ECO:0000256" key="5">
    <source>
        <dbReference type="HAMAP-Rule" id="MF_00267"/>
    </source>
</evidence>
<feature type="compositionally biased region" description="Low complexity" evidence="6">
    <location>
        <begin position="1"/>
        <end position="11"/>
    </location>
</feature>
<evidence type="ECO:0000259" key="7">
    <source>
        <dbReference type="Pfam" id="PF03775"/>
    </source>
</evidence>
<name>A0A2T1E9N1_9CYAN</name>
<accession>A0A2T1E9N1</accession>
<dbReference type="Proteomes" id="UP000239576">
    <property type="component" value="Unassembled WGS sequence"/>
</dbReference>
<protein>
    <recommendedName>
        <fullName evidence="5">Probable septum site-determining protein MinC</fullName>
    </recommendedName>
</protein>
<dbReference type="OrthoDB" id="9790810at2"/>
<reference evidence="9" key="1">
    <citation type="submission" date="2018-02" db="EMBL/GenBank/DDBJ databases">
        <authorList>
            <person name="Moore K."/>
            <person name="Momper L."/>
        </authorList>
    </citation>
    <scope>NUCLEOTIDE SEQUENCE [LARGE SCALE GENOMIC DNA]</scope>
    <source>
        <strain evidence="9">ULC18</strain>
    </source>
</reference>
<evidence type="ECO:0000313" key="8">
    <source>
        <dbReference type="EMBL" id="PSB29456.1"/>
    </source>
</evidence>
<dbReference type="NCBIfam" id="NF001778">
    <property type="entry name" value="PRK00513.2-4"/>
    <property type="match status" value="1"/>
</dbReference>
<comment type="function">
    <text evidence="5">Cell division inhibitor that blocks the formation of polar Z ring septums. Rapidly oscillates between the poles of the cell to destabilize FtsZ filaments that have formed before they mature into polar Z rings. Prevents FtsZ polymerization.</text>
</comment>
<feature type="domain" description="Septum formation inhibitor MinC C-terminal" evidence="7">
    <location>
        <begin position="153"/>
        <end position="250"/>
    </location>
</feature>
<dbReference type="InterPro" id="IPR036145">
    <property type="entry name" value="MinC_C_sf"/>
</dbReference>
<dbReference type="SUPFAM" id="SSF63848">
    <property type="entry name" value="Cell-division inhibitor MinC, C-terminal domain"/>
    <property type="match status" value="1"/>
</dbReference>
<comment type="caution">
    <text evidence="8">The sequence shown here is derived from an EMBL/GenBank/DDBJ whole genome shotgun (WGS) entry which is preliminary data.</text>
</comment>
<dbReference type="GO" id="GO:0000917">
    <property type="term" value="P:division septum assembly"/>
    <property type="evidence" value="ECO:0007669"/>
    <property type="project" value="UniProtKB-KW"/>
</dbReference>
<comment type="similarity">
    <text evidence="5">Belongs to the MinC family.</text>
</comment>
<comment type="subunit">
    <text evidence="4 5">Interacts with MinD and FtsZ.</text>
</comment>
<evidence type="ECO:0000256" key="6">
    <source>
        <dbReference type="SAM" id="MobiDB-lite"/>
    </source>
</evidence>
<keyword evidence="9" id="KW-1185">Reference proteome</keyword>
<organism evidence="8 9">
    <name type="scientific">Stenomitos frigidus ULC18</name>
    <dbReference type="NCBI Taxonomy" id="2107698"/>
    <lineage>
        <taxon>Bacteria</taxon>
        <taxon>Bacillati</taxon>
        <taxon>Cyanobacteriota</taxon>
        <taxon>Cyanophyceae</taxon>
        <taxon>Leptolyngbyales</taxon>
        <taxon>Leptolyngbyaceae</taxon>
        <taxon>Stenomitos</taxon>
    </lineage>
</organism>
<evidence type="ECO:0000256" key="2">
    <source>
        <dbReference type="ARBA" id="ARBA00023210"/>
    </source>
</evidence>
<evidence type="ECO:0000313" key="9">
    <source>
        <dbReference type="Proteomes" id="UP000239576"/>
    </source>
</evidence>
<evidence type="ECO:0000256" key="3">
    <source>
        <dbReference type="ARBA" id="ARBA00023306"/>
    </source>
</evidence>
<sequence>MTDASPSTSVPVVPPTPPDVDLTQQVRFRSEGGKLLLLLPPEGDDDQSNTSFRWTEVWQQLKQRLDAGERFWQSETTVHLIARDRLLDGRQLQTIADALTEAQLQLKRVYTSRRQTAVAAATAGYSVEQQASISHLNQPTQEIAQAMAEPLYLETTLRSGADIHHNGTVIILGDVNAGSAVVAEGDILVWGRLRGVAHAGSKGNARCLIMAMQMEPTQLRIADFVARPPETPPIQYHPEVAYVTPQATIRIARAADFHRGGKDQE</sequence>
<evidence type="ECO:0000256" key="1">
    <source>
        <dbReference type="ARBA" id="ARBA00022618"/>
    </source>
</evidence>
<dbReference type="InterPro" id="IPR016098">
    <property type="entry name" value="CAP/MinC_C"/>
</dbReference>
<reference evidence="8 9" key="2">
    <citation type="submission" date="2018-03" db="EMBL/GenBank/DDBJ databases">
        <title>The ancient ancestry and fast evolution of plastids.</title>
        <authorList>
            <person name="Moore K.R."/>
            <person name="Magnabosco C."/>
            <person name="Momper L."/>
            <person name="Gold D.A."/>
            <person name="Bosak T."/>
            <person name="Fournier G.P."/>
        </authorList>
    </citation>
    <scope>NUCLEOTIDE SEQUENCE [LARGE SCALE GENOMIC DNA]</scope>
    <source>
        <strain evidence="8 9">ULC18</strain>
    </source>
</reference>
<dbReference type="Pfam" id="PF03775">
    <property type="entry name" value="MinC_C"/>
    <property type="match status" value="1"/>
</dbReference>
<dbReference type="RefSeq" id="WP_106256450.1">
    <property type="nucleotide sequence ID" value="NZ_CAWNSW010000155.1"/>
</dbReference>
<keyword evidence="1 5" id="KW-0132">Cell division</keyword>
<dbReference type="AlphaFoldDB" id="A0A2T1E9N1"/>
<dbReference type="InterPro" id="IPR013033">
    <property type="entry name" value="MinC"/>
</dbReference>
<feature type="region of interest" description="Disordered" evidence="6">
    <location>
        <begin position="1"/>
        <end position="20"/>
    </location>
</feature>
<dbReference type="PANTHER" id="PTHR34108:SF1">
    <property type="entry name" value="SEPTUM SITE-DETERMINING PROTEIN MINC"/>
    <property type="match status" value="1"/>
</dbReference>
<dbReference type="NCBIfam" id="TIGR01222">
    <property type="entry name" value="minC"/>
    <property type="match status" value="1"/>
</dbReference>
<proteinExistence type="inferred from homology"/>
<keyword evidence="3 5" id="KW-0131">Cell cycle</keyword>
<gene>
    <name evidence="5" type="primary">minC</name>
    <name evidence="8" type="ORF">C7B82_11605</name>
</gene>
<dbReference type="PANTHER" id="PTHR34108">
    <property type="entry name" value="SEPTUM SITE-DETERMINING PROTEIN MINC"/>
    <property type="match status" value="1"/>
</dbReference>
<dbReference type="InterPro" id="IPR005526">
    <property type="entry name" value="Septum_form_inhib_MinC_C"/>
</dbReference>